<dbReference type="InterPro" id="IPR000792">
    <property type="entry name" value="Tscrpt_reg_LuxR_C"/>
</dbReference>
<accession>A0A7R7MSV3</accession>
<feature type="domain" description="HTH luxR-type" evidence="4">
    <location>
        <begin position="142"/>
        <end position="207"/>
    </location>
</feature>
<feature type="domain" description="Response regulatory" evidence="5">
    <location>
        <begin position="11"/>
        <end position="128"/>
    </location>
</feature>
<feature type="modified residue" description="4-aspartylphosphate" evidence="3">
    <location>
        <position position="62"/>
    </location>
</feature>
<keyword evidence="1 3" id="KW-0597">Phosphoprotein</keyword>
<dbReference type="SUPFAM" id="SSF52172">
    <property type="entry name" value="CheY-like"/>
    <property type="match status" value="1"/>
</dbReference>
<sequence>MKNIGGPATVTVLLCDDHRMFREGAKRILDDEDDIVVVGDVSSVEEAVQQGAALAPAVIGLDISLGAGKNGLDGFSQLWQWCPTAKILIVSQHQERSFVQAALARGASGYVTKDAAADDLAAAVRTVSQGRQYIPQVASKPDRQFATRLTTRERDVLELLAEGHTNVEISGVLHLSVRTIETYRSQLARKLGAGSRAELIRIAKVEGIL</sequence>
<dbReference type="SMART" id="SM00448">
    <property type="entry name" value="REC"/>
    <property type="match status" value="1"/>
</dbReference>
<dbReference type="Gene3D" id="3.40.50.2300">
    <property type="match status" value="1"/>
</dbReference>
<dbReference type="Pfam" id="PF00196">
    <property type="entry name" value="GerE"/>
    <property type="match status" value="1"/>
</dbReference>
<dbReference type="InterPro" id="IPR011006">
    <property type="entry name" value="CheY-like_superfamily"/>
</dbReference>
<dbReference type="GO" id="GO:0006355">
    <property type="term" value="P:regulation of DNA-templated transcription"/>
    <property type="evidence" value="ECO:0007669"/>
    <property type="project" value="InterPro"/>
</dbReference>
<name>A0A7R7MSV3_MYCIT</name>
<dbReference type="Pfam" id="PF00072">
    <property type="entry name" value="Response_reg"/>
    <property type="match status" value="1"/>
</dbReference>
<dbReference type="PROSITE" id="PS50110">
    <property type="entry name" value="RESPONSE_REGULATORY"/>
    <property type="match status" value="1"/>
</dbReference>
<dbReference type="PRINTS" id="PR00038">
    <property type="entry name" value="HTHLUXR"/>
</dbReference>
<evidence type="ECO:0000256" key="3">
    <source>
        <dbReference type="PROSITE-ProRule" id="PRU00169"/>
    </source>
</evidence>
<evidence type="ECO:0000259" key="4">
    <source>
        <dbReference type="PROSITE" id="PS50043"/>
    </source>
</evidence>
<dbReference type="Proteomes" id="UP000595205">
    <property type="component" value="Chromosome"/>
</dbReference>
<dbReference type="RefSeq" id="WP_201406190.1">
    <property type="nucleotide sequence ID" value="NZ_AP024255.1"/>
</dbReference>
<dbReference type="GO" id="GO:0003677">
    <property type="term" value="F:DNA binding"/>
    <property type="evidence" value="ECO:0007669"/>
    <property type="project" value="UniProtKB-KW"/>
</dbReference>
<dbReference type="AlphaFoldDB" id="A0A7R7MSV3"/>
<dbReference type="PANTHER" id="PTHR43214">
    <property type="entry name" value="TWO-COMPONENT RESPONSE REGULATOR"/>
    <property type="match status" value="1"/>
</dbReference>
<dbReference type="InterPro" id="IPR016032">
    <property type="entry name" value="Sig_transdc_resp-reg_C-effctor"/>
</dbReference>
<reference evidence="6 7" key="1">
    <citation type="submission" date="2020-12" db="EMBL/GenBank/DDBJ databases">
        <title>Genome sequence of clinical Mycobacterium intracellulare strains.</title>
        <authorList>
            <person name="Tateishi Y."/>
            <person name="Matsumoto S."/>
            <person name="Fukushima Y."/>
            <person name="Nakajima C."/>
            <person name="Suzuki Y."/>
        </authorList>
    </citation>
    <scope>NUCLEOTIDE SEQUENCE [LARGE SCALE GENOMIC DNA]</scope>
    <source>
        <strain evidence="6 7">M018</strain>
    </source>
</reference>
<keyword evidence="2 6" id="KW-0238">DNA-binding</keyword>
<evidence type="ECO:0000313" key="6">
    <source>
        <dbReference type="EMBL" id="BCO99360.1"/>
    </source>
</evidence>
<protein>
    <submittedName>
        <fullName evidence="6">DNA-binding response regulator</fullName>
    </submittedName>
</protein>
<dbReference type="InterPro" id="IPR039420">
    <property type="entry name" value="WalR-like"/>
</dbReference>
<dbReference type="InterPro" id="IPR001789">
    <property type="entry name" value="Sig_transdc_resp-reg_receiver"/>
</dbReference>
<evidence type="ECO:0000256" key="1">
    <source>
        <dbReference type="ARBA" id="ARBA00022553"/>
    </source>
</evidence>
<organism evidence="6 7">
    <name type="scientific">Mycobacterium intracellulare</name>
    <dbReference type="NCBI Taxonomy" id="1767"/>
    <lineage>
        <taxon>Bacteria</taxon>
        <taxon>Bacillati</taxon>
        <taxon>Actinomycetota</taxon>
        <taxon>Actinomycetes</taxon>
        <taxon>Mycobacteriales</taxon>
        <taxon>Mycobacteriaceae</taxon>
        <taxon>Mycobacterium</taxon>
        <taxon>Mycobacterium avium complex (MAC)</taxon>
    </lineage>
</organism>
<dbReference type="PROSITE" id="PS50043">
    <property type="entry name" value="HTH_LUXR_2"/>
    <property type="match status" value="1"/>
</dbReference>
<evidence type="ECO:0000256" key="2">
    <source>
        <dbReference type="ARBA" id="ARBA00023125"/>
    </source>
</evidence>
<evidence type="ECO:0000259" key="5">
    <source>
        <dbReference type="PROSITE" id="PS50110"/>
    </source>
</evidence>
<dbReference type="EMBL" id="AP024255">
    <property type="protein sequence ID" value="BCO99360.1"/>
    <property type="molecule type" value="Genomic_DNA"/>
</dbReference>
<dbReference type="SUPFAM" id="SSF46894">
    <property type="entry name" value="C-terminal effector domain of the bipartite response regulators"/>
    <property type="match status" value="1"/>
</dbReference>
<dbReference type="CDD" id="cd06170">
    <property type="entry name" value="LuxR_C_like"/>
    <property type="match status" value="1"/>
</dbReference>
<evidence type="ECO:0000313" key="7">
    <source>
        <dbReference type="Proteomes" id="UP000595205"/>
    </source>
</evidence>
<proteinExistence type="predicted"/>
<dbReference type="GO" id="GO:0000160">
    <property type="term" value="P:phosphorelay signal transduction system"/>
    <property type="evidence" value="ECO:0007669"/>
    <property type="project" value="InterPro"/>
</dbReference>
<gene>
    <name evidence="6" type="ORF">MINTM018_21300</name>
</gene>
<dbReference type="PANTHER" id="PTHR43214:SF43">
    <property type="entry name" value="TWO-COMPONENT RESPONSE REGULATOR"/>
    <property type="match status" value="1"/>
</dbReference>
<dbReference type="InterPro" id="IPR058245">
    <property type="entry name" value="NreC/VraR/RcsB-like_REC"/>
</dbReference>
<dbReference type="SMART" id="SM00421">
    <property type="entry name" value="HTH_LUXR"/>
    <property type="match status" value="1"/>
</dbReference>
<dbReference type="CDD" id="cd17535">
    <property type="entry name" value="REC_NarL-like"/>
    <property type="match status" value="1"/>
</dbReference>